<gene>
    <name evidence="3" type="ORF">J4Q44_G00144200</name>
</gene>
<dbReference type="SUPFAM" id="SSF49842">
    <property type="entry name" value="TNF-like"/>
    <property type="match status" value="1"/>
</dbReference>
<dbReference type="PANTHER" id="PTHR13422">
    <property type="entry name" value="SIN3-HDAC COMPLEX-ASSOCIATED FACTOR"/>
    <property type="match status" value="1"/>
</dbReference>
<feature type="domain" description="C1q" evidence="2">
    <location>
        <begin position="1066"/>
        <end position="1200"/>
    </location>
</feature>
<dbReference type="PROSITE" id="PS50871">
    <property type="entry name" value="C1Q"/>
    <property type="match status" value="1"/>
</dbReference>
<feature type="compositionally biased region" description="Basic residues" evidence="1">
    <location>
        <begin position="91"/>
        <end position="101"/>
    </location>
</feature>
<feature type="region of interest" description="Disordered" evidence="1">
    <location>
        <begin position="594"/>
        <end position="613"/>
    </location>
</feature>
<feature type="region of interest" description="Disordered" evidence="1">
    <location>
        <begin position="628"/>
        <end position="657"/>
    </location>
</feature>
<feature type="region of interest" description="Disordered" evidence="1">
    <location>
        <begin position="194"/>
        <end position="288"/>
    </location>
</feature>
<dbReference type="AlphaFoldDB" id="A0AAN8M1C3"/>
<dbReference type="GO" id="GO:0030336">
    <property type="term" value="P:negative regulation of cell migration"/>
    <property type="evidence" value="ECO:0007669"/>
    <property type="project" value="TreeGrafter"/>
</dbReference>
<feature type="compositionally biased region" description="Polar residues" evidence="1">
    <location>
        <begin position="817"/>
        <end position="831"/>
    </location>
</feature>
<feature type="compositionally biased region" description="Polar residues" evidence="1">
    <location>
        <begin position="1004"/>
        <end position="1019"/>
    </location>
</feature>
<dbReference type="InterPro" id="IPR026065">
    <property type="entry name" value="FAM60A"/>
</dbReference>
<dbReference type="InterPro" id="IPR041637">
    <property type="entry name" value="Caprin-1_dimer"/>
</dbReference>
<feature type="compositionally biased region" description="Basic and acidic residues" evidence="1">
    <location>
        <begin position="108"/>
        <end position="118"/>
    </location>
</feature>
<comment type="caution">
    <text evidence="3">The sequence shown here is derived from an EMBL/GenBank/DDBJ whole genome shotgun (WGS) entry which is preliminary data.</text>
</comment>
<dbReference type="EMBL" id="JAGTTL010000012">
    <property type="protein sequence ID" value="KAK6314891.1"/>
    <property type="molecule type" value="Genomic_DNA"/>
</dbReference>
<feature type="region of interest" description="Disordered" evidence="1">
    <location>
        <begin position="699"/>
        <end position="756"/>
    </location>
</feature>
<feature type="region of interest" description="Disordered" evidence="1">
    <location>
        <begin position="811"/>
        <end position="834"/>
    </location>
</feature>
<dbReference type="Pfam" id="PF00386">
    <property type="entry name" value="C1q"/>
    <property type="match status" value="1"/>
</dbReference>
<dbReference type="PRINTS" id="PR00007">
    <property type="entry name" value="COMPLEMNTC1Q"/>
</dbReference>
<feature type="region of interest" description="Disordered" evidence="1">
    <location>
        <begin position="992"/>
        <end position="1030"/>
    </location>
</feature>
<feature type="compositionally biased region" description="Polar residues" evidence="1">
    <location>
        <begin position="239"/>
        <end position="257"/>
    </location>
</feature>
<feature type="region of interest" description="Disordered" evidence="1">
    <location>
        <begin position="82"/>
        <end position="146"/>
    </location>
</feature>
<dbReference type="InterPro" id="IPR001073">
    <property type="entry name" value="C1q_dom"/>
</dbReference>
<dbReference type="GO" id="GO:0070822">
    <property type="term" value="C:Sin3-type complex"/>
    <property type="evidence" value="ECO:0007669"/>
    <property type="project" value="TreeGrafter"/>
</dbReference>
<evidence type="ECO:0000259" key="2">
    <source>
        <dbReference type="PROSITE" id="PS50871"/>
    </source>
</evidence>
<name>A0AAN8M1C3_9TELE</name>
<dbReference type="InterPro" id="IPR022070">
    <property type="entry name" value="Caprin-1_C"/>
</dbReference>
<dbReference type="PANTHER" id="PTHR13422:SF14">
    <property type="entry name" value="FAMILY WITH SEQUENCE SIMILARITY 60, MEMBER A"/>
    <property type="match status" value="1"/>
</dbReference>
<dbReference type="InterPro" id="IPR008983">
    <property type="entry name" value="Tumour_necrosis_fac-like_dom"/>
</dbReference>
<keyword evidence="4" id="KW-1185">Reference proteome</keyword>
<dbReference type="SMART" id="SM00110">
    <property type="entry name" value="C1Q"/>
    <property type="match status" value="1"/>
</dbReference>
<dbReference type="Proteomes" id="UP001356427">
    <property type="component" value="Unassembled WGS sequence"/>
</dbReference>
<evidence type="ECO:0000313" key="4">
    <source>
        <dbReference type="Proteomes" id="UP001356427"/>
    </source>
</evidence>
<sequence length="1200" mass="133069">MFGFHKPKMYRSLDGCCICRAKSSSSRFTDSKRYERDFHSCFGLSEVRFGEICNACVLLVKRWKKLPAGSIKNWNHVVDAKGSGSSWKTTVRSKKMKRRARPSQISRVQKELKRRNSDAHSTTSSASPAHSPSYSNQSDEGSDVELSPGAVHSPVFSFLDLTYWKRQKVCCGIIYKGRFGEVLLDPHLYKPCCQKKRQHEPREEGEEEAQVSRENLMSPAPPNNPPLPQVKDDEEQQHFQHTQPATSEDLNMVQLSPSPARDVSPSPACSEKGRQGSPKAGSPKMGAPGGLSPLQLALAASTTIYQGYESYIEDGLICLKHKIRNLEKKKIKLEDYRKRLKHGESLNQDQIDAVEKYDEVIHNLQFAQELHKTLSGLTQGRKDLCLPLLIIMLLCLLKAQKKALKKEQMAKLEVERRRLCVVLQVKFLLQTLLQHEHIRKDLLSARNPQLQVAELQSLLELAELLGVKRDKNVSLEEQMESAALVYLDLLEGKNKPVAGTTYKVLKAKLAKLMDCGYFDCVPPPPSKSPKEVEVPMTKKTVSQTASLSALMKSNKKDVPSREFLNRHYLPDTDPNGCRDTPINQNWKTEFQAMKEQEPPDSWDMESDSTQPVIQKPWRGAAVLISKVPVTTKKQNGESKQRRAKSKRERDATAAPRVDTPVEVFNSQSSLPKDPILRKQQLEDLMTKIRGSFSFMQDSLLDGEGSPTNSHLRLGRRASGSPSPLVQRDSRRSPVDLLPKTLHSTPLPSKLLPVDDKPSLTNGDSGCLESCDLDLTTEDLAHDPCLLLSESETACPSPPAPPLYRRESSISTLDEKTSAQTPISESGKQSPCNGVVPPCTSTPTPTQGQPFSTPPSRRTLTMAPPVPFQTMHSVFKVNAPLLPTGDFKSDIIPYSTTSTQTPPEFASPEDEHLQSVNQSECLVGSGGQIFLSPSQSGGTMGRSGQSYYRGSVRGIARGGKGLAHSYFRSSGGHRGGSFIPQAHLFGARETGYQHGYRRGGGNAGQRHNNSGWSDSSQVSSPDREGNYSLVDSAHGDSLHGLGMDLTPHAPHTLMHVPMYPLPQHPQPQPLRVAFTAARTANYTPGTLDQPIAFDQLHSNLGEMFNTNVGRFTCPANGTYVFLFHILKLAVNVPLYVNLMRNDEVMVSAYANDGAPDHETASNHSILQLYQGDQVWLRLHRGSIYGSSWKYSTFSGFLLYQD</sequence>
<evidence type="ECO:0000256" key="1">
    <source>
        <dbReference type="SAM" id="MobiDB-lite"/>
    </source>
</evidence>
<feature type="compositionally biased region" description="Pro residues" evidence="1">
    <location>
        <begin position="219"/>
        <end position="228"/>
    </location>
</feature>
<reference evidence="3 4" key="1">
    <citation type="submission" date="2021-04" db="EMBL/GenBank/DDBJ databases">
        <authorList>
            <person name="De Guttry C."/>
            <person name="Zahm M."/>
            <person name="Klopp C."/>
            <person name="Cabau C."/>
            <person name="Louis A."/>
            <person name="Berthelot C."/>
            <person name="Parey E."/>
            <person name="Roest Crollius H."/>
            <person name="Montfort J."/>
            <person name="Robinson-Rechavi M."/>
            <person name="Bucao C."/>
            <person name="Bouchez O."/>
            <person name="Gislard M."/>
            <person name="Lluch J."/>
            <person name="Milhes M."/>
            <person name="Lampietro C."/>
            <person name="Lopez Roques C."/>
            <person name="Donnadieu C."/>
            <person name="Braasch I."/>
            <person name="Desvignes T."/>
            <person name="Postlethwait J."/>
            <person name="Bobe J."/>
            <person name="Wedekind C."/>
            <person name="Guiguen Y."/>
        </authorList>
    </citation>
    <scope>NUCLEOTIDE SEQUENCE [LARGE SCALE GENOMIC DNA]</scope>
    <source>
        <strain evidence="3">Cs_M1</strain>
        <tissue evidence="3">Blood</tissue>
    </source>
</reference>
<protein>
    <recommendedName>
        <fullName evidence="2">C1q domain-containing protein</fullName>
    </recommendedName>
</protein>
<dbReference type="Pfam" id="PF18293">
    <property type="entry name" value="Caprin-1_dimer"/>
    <property type="match status" value="1"/>
</dbReference>
<organism evidence="3 4">
    <name type="scientific">Coregonus suidteri</name>
    <dbReference type="NCBI Taxonomy" id="861788"/>
    <lineage>
        <taxon>Eukaryota</taxon>
        <taxon>Metazoa</taxon>
        <taxon>Chordata</taxon>
        <taxon>Craniata</taxon>
        <taxon>Vertebrata</taxon>
        <taxon>Euteleostomi</taxon>
        <taxon>Actinopterygii</taxon>
        <taxon>Neopterygii</taxon>
        <taxon>Teleostei</taxon>
        <taxon>Protacanthopterygii</taxon>
        <taxon>Salmoniformes</taxon>
        <taxon>Salmonidae</taxon>
        <taxon>Coregoninae</taxon>
        <taxon>Coregonus</taxon>
    </lineage>
</organism>
<proteinExistence type="predicted"/>
<accession>A0AAN8M1C3</accession>
<dbReference type="Pfam" id="PF15396">
    <property type="entry name" value="FAM60A"/>
    <property type="match status" value="1"/>
</dbReference>
<feature type="compositionally biased region" description="Low complexity" evidence="1">
    <location>
        <begin position="120"/>
        <end position="133"/>
    </location>
</feature>
<evidence type="ECO:0000313" key="3">
    <source>
        <dbReference type="EMBL" id="KAK6314891.1"/>
    </source>
</evidence>
<dbReference type="Pfam" id="PF12287">
    <property type="entry name" value="Caprin-1_C"/>
    <property type="match status" value="1"/>
</dbReference>
<dbReference type="Gene3D" id="2.60.120.40">
    <property type="match status" value="1"/>
</dbReference>